<feature type="transmembrane region" description="Helical" evidence="5">
    <location>
        <begin position="189"/>
        <end position="209"/>
    </location>
</feature>
<evidence type="ECO:0000256" key="3">
    <source>
        <dbReference type="ARBA" id="ARBA00022989"/>
    </source>
</evidence>
<dbReference type="Proteomes" id="UP000230914">
    <property type="component" value="Unassembled WGS sequence"/>
</dbReference>
<name>A0A2G6K8U7_9ACTN</name>
<feature type="transmembrane region" description="Helical" evidence="5">
    <location>
        <begin position="38"/>
        <end position="55"/>
    </location>
</feature>
<keyword evidence="4 5" id="KW-0472">Membrane</keyword>
<dbReference type="Pfam" id="PF00916">
    <property type="entry name" value="Sulfate_transp"/>
    <property type="match status" value="1"/>
</dbReference>
<organism evidence="7 8">
    <name type="scientific">Ilumatobacter coccineus</name>
    <dbReference type="NCBI Taxonomy" id="467094"/>
    <lineage>
        <taxon>Bacteria</taxon>
        <taxon>Bacillati</taxon>
        <taxon>Actinomycetota</taxon>
        <taxon>Acidimicrobiia</taxon>
        <taxon>Acidimicrobiales</taxon>
        <taxon>Ilumatobacteraceae</taxon>
        <taxon>Ilumatobacter</taxon>
    </lineage>
</organism>
<accession>A0A2G6K8U7</accession>
<comment type="subcellular location">
    <subcellularLocation>
        <location evidence="1">Membrane</location>
        <topology evidence="1">Multi-pass membrane protein</topology>
    </subcellularLocation>
</comment>
<protein>
    <recommendedName>
        <fullName evidence="6">SLC26A/SulP transporter domain-containing protein</fullName>
    </recommendedName>
</protein>
<gene>
    <name evidence="7" type="ORF">CSA55_05865</name>
</gene>
<keyword evidence="2 5" id="KW-0812">Transmembrane</keyword>
<dbReference type="InterPro" id="IPR011547">
    <property type="entry name" value="SLC26A/SulP_dom"/>
</dbReference>
<feature type="domain" description="SLC26A/SulP transporter" evidence="6">
    <location>
        <begin position="9"/>
        <end position="366"/>
    </location>
</feature>
<dbReference type="GO" id="GO:0055085">
    <property type="term" value="P:transmembrane transport"/>
    <property type="evidence" value="ECO:0007669"/>
    <property type="project" value="InterPro"/>
</dbReference>
<evidence type="ECO:0000313" key="7">
    <source>
        <dbReference type="EMBL" id="PIE31402.1"/>
    </source>
</evidence>
<evidence type="ECO:0000256" key="2">
    <source>
        <dbReference type="ARBA" id="ARBA00022692"/>
    </source>
</evidence>
<feature type="transmembrane region" description="Helical" evidence="5">
    <location>
        <begin position="306"/>
        <end position="324"/>
    </location>
</feature>
<proteinExistence type="predicted"/>
<feature type="transmembrane region" description="Helical" evidence="5">
    <location>
        <begin position="67"/>
        <end position="85"/>
    </location>
</feature>
<feature type="transmembrane region" description="Helical" evidence="5">
    <location>
        <begin position="122"/>
        <end position="145"/>
    </location>
</feature>
<feature type="transmembrane region" description="Helical" evidence="5">
    <location>
        <begin position="229"/>
        <end position="249"/>
    </location>
</feature>
<evidence type="ECO:0000313" key="8">
    <source>
        <dbReference type="Proteomes" id="UP000230914"/>
    </source>
</evidence>
<sequence>MDPRQRPQRGDLISGISVALVLIPQALAYAELAGMPPAIGLLAGTIPAIAAAFFASSPYLQTGPTALHALLVAGALSGTAAVATPDYVATGAMLALLVGVCRVIFGVLRWGRVAYLVSEPVLVGFTTGAAILVIASQVPSIVGVSASGNQVLARAITALSQPDRWSIPTIALAGITLVVVILGRRFHPLFPSVLVAVIVAWAVSLGVGFEGAVLGEIPRTVPTLSVERPWSSIPALLIPAVVIAVVGFAEPASIARTYAALDGYRWSPHREFVSQGIANLASGMIGAFPVGGSFGRSSLNRSAGAVTRWSGAVTGVALLAVLPITGVLASLPKVILAAVVVSAVISLIRPERWRELWRASPLEAGLAFGVLVMMAVVDPHIERAIVVGVAASGLLRLVRKLRSSSRPDRDVRAKR</sequence>
<comment type="caution">
    <text evidence="7">The sequence shown here is derived from an EMBL/GenBank/DDBJ whole genome shotgun (WGS) entry which is preliminary data.</text>
</comment>
<evidence type="ECO:0000256" key="4">
    <source>
        <dbReference type="ARBA" id="ARBA00023136"/>
    </source>
</evidence>
<feature type="transmembrane region" description="Helical" evidence="5">
    <location>
        <begin position="91"/>
        <end position="110"/>
    </location>
</feature>
<dbReference type="InterPro" id="IPR001902">
    <property type="entry name" value="SLC26A/SulP_fam"/>
</dbReference>
<evidence type="ECO:0000259" key="6">
    <source>
        <dbReference type="Pfam" id="PF00916"/>
    </source>
</evidence>
<evidence type="ECO:0000256" key="5">
    <source>
        <dbReference type="SAM" id="Phobius"/>
    </source>
</evidence>
<feature type="transmembrane region" description="Helical" evidence="5">
    <location>
        <begin position="165"/>
        <end position="182"/>
    </location>
</feature>
<reference evidence="7 8" key="1">
    <citation type="submission" date="2017-10" db="EMBL/GenBank/DDBJ databases">
        <title>Novel microbial diversity and functional potential in the marine mammal oral microbiome.</title>
        <authorList>
            <person name="Dudek N.K."/>
            <person name="Sun C.L."/>
            <person name="Burstein D."/>
            <person name="Kantor R.S."/>
            <person name="Aliaga Goltsman D.S."/>
            <person name="Bik E.M."/>
            <person name="Thomas B.C."/>
            <person name="Banfield J.F."/>
            <person name="Relman D.A."/>
        </authorList>
    </citation>
    <scope>NUCLEOTIDE SEQUENCE [LARGE SCALE GENOMIC DNA]</scope>
    <source>
        <strain evidence="7">DOLJORAL78_61_10</strain>
    </source>
</reference>
<dbReference type="EMBL" id="PDSL01000084">
    <property type="protein sequence ID" value="PIE31402.1"/>
    <property type="molecule type" value="Genomic_DNA"/>
</dbReference>
<dbReference type="PANTHER" id="PTHR11814">
    <property type="entry name" value="SULFATE TRANSPORTER"/>
    <property type="match status" value="1"/>
</dbReference>
<keyword evidence="3 5" id="KW-1133">Transmembrane helix</keyword>
<dbReference type="GO" id="GO:0016020">
    <property type="term" value="C:membrane"/>
    <property type="evidence" value="ECO:0007669"/>
    <property type="project" value="UniProtKB-SubCell"/>
</dbReference>
<dbReference type="AlphaFoldDB" id="A0A2G6K8U7"/>
<evidence type="ECO:0000256" key="1">
    <source>
        <dbReference type="ARBA" id="ARBA00004141"/>
    </source>
</evidence>